<evidence type="ECO:0000313" key="2">
    <source>
        <dbReference type="Proteomes" id="UP000285575"/>
    </source>
</evidence>
<gene>
    <name evidence="1" type="ORF">EOE66_08040</name>
</gene>
<dbReference type="RefSeq" id="WP_128228130.1">
    <property type="nucleotide sequence ID" value="NZ_SACR01000002.1"/>
</dbReference>
<accession>A0A437RLJ7</accession>
<keyword evidence="2" id="KW-1185">Reference proteome</keyword>
<sequence>MPASPPSCPHCSQALNALAQHLKQPHCGSASCRQRADEQQLQKRWQRVVALAAQQAAEEGVPVAGTAPEVVWLDPAPRTLVAVGDGLRERLAQAWRLAAAEDRRRRHGGEDSATALPAAASTLCALCGGYCCVQGAQHHAFIDAEVLERWQARHPGHTTEDAIAAYLAALPPEHLDGGCAFQTATGCHLPREHRADICNRYVCKPLDALGDKLAAAPETVTLVFSRRLRRFDRAGVLHRGVGTPLHGLPQPDDLPP</sequence>
<comment type="caution">
    <text evidence="1">The sequence shown here is derived from an EMBL/GenBank/DDBJ whole genome shotgun (WGS) entry which is preliminary data.</text>
</comment>
<dbReference type="OrthoDB" id="5421259at2"/>
<dbReference type="Proteomes" id="UP000285575">
    <property type="component" value="Unassembled WGS sequence"/>
</dbReference>
<protein>
    <submittedName>
        <fullName evidence="1">Uncharacterized protein</fullName>
    </submittedName>
</protein>
<reference evidence="1 2" key="1">
    <citation type="submission" date="2019-01" db="EMBL/GenBank/DDBJ databases">
        <authorList>
            <person name="Chen W.-M."/>
        </authorList>
    </citation>
    <scope>NUCLEOTIDE SEQUENCE [LARGE SCALE GENOMIC DNA]</scope>
    <source>
        <strain evidence="1 2">KYPY4</strain>
    </source>
</reference>
<dbReference type="AlphaFoldDB" id="A0A437RLJ7"/>
<proteinExistence type="predicted"/>
<organism evidence="1 2">
    <name type="scientific">Rubrivivax rivuli</name>
    <dbReference type="NCBI Taxonomy" id="1862385"/>
    <lineage>
        <taxon>Bacteria</taxon>
        <taxon>Pseudomonadati</taxon>
        <taxon>Pseudomonadota</taxon>
        <taxon>Betaproteobacteria</taxon>
        <taxon>Burkholderiales</taxon>
        <taxon>Sphaerotilaceae</taxon>
        <taxon>Rubrivivax</taxon>
    </lineage>
</organism>
<name>A0A437RLJ7_9BURK</name>
<dbReference type="EMBL" id="SACR01000002">
    <property type="protein sequence ID" value="RVU47668.1"/>
    <property type="molecule type" value="Genomic_DNA"/>
</dbReference>
<evidence type="ECO:0000313" key="1">
    <source>
        <dbReference type="EMBL" id="RVU47668.1"/>
    </source>
</evidence>